<evidence type="ECO:0000256" key="5">
    <source>
        <dbReference type="ARBA" id="ARBA00022737"/>
    </source>
</evidence>
<evidence type="ECO:0000256" key="7">
    <source>
        <dbReference type="ARBA" id="ARBA00022840"/>
    </source>
</evidence>
<dbReference type="InterPro" id="IPR003593">
    <property type="entry name" value="AAA+_ATPase"/>
</dbReference>
<dbReference type="CDD" id="cd03215">
    <property type="entry name" value="ABC_Carb_Monos_II"/>
    <property type="match status" value="1"/>
</dbReference>
<evidence type="ECO:0000313" key="12">
    <source>
        <dbReference type="Proteomes" id="UP000247416"/>
    </source>
</evidence>
<dbReference type="PANTHER" id="PTHR43790:SF3">
    <property type="entry name" value="D-ALLOSE IMPORT ATP-BINDING PROTEIN ALSA-RELATED"/>
    <property type="match status" value="1"/>
</dbReference>
<dbReference type="Gene3D" id="3.40.50.300">
    <property type="entry name" value="P-loop containing nucleotide triphosphate hydrolases"/>
    <property type="match status" value="2"/>
</dbReference>
<dbReference type="InterPro" id="IPR003439">
    <property type="entry name" value="ABC_transporter-like_ATP-bd"/>
</dbReference>
<evidence type="ECO:0000256" key="6">
    <source>
        <dbReference type="ARBA" id="ARBA00022741"/>
    </source>
</evidence>
<dbReference type="InterPro" id="IPR050107">
    <property type="entry name" value="ABC_carbohydrate_import_ATPase"/>
</dbReference>
<keyword evidence="7 11" id="KW-0067">ATP-binding</keyword>
<dbReference type="InterPro" id="IPR027417">
    <property type="entry name" value="P-loop_NTPase"/>
</dbReference>
<gene>
    <name evidence="11" type="ORF">BJ095_11736</name>
</gene>
<proteinExistence type="predicted"/>
<keyword evidence="2" id="KW-0813">Transport</keyword>
<evidence type="ECO:0000256" key="1">
    <source>
        <dbReference type="ARBA" id="ARBA00004202"/>
    </source>
</evidence>
<evidence type="ECO:0000313" key="11">
    <source>
        <dbReference type="EMBL" id="PYF05627.1"/>
    </source>
</evidence>
<evidence type="ECO:0000256" key="2">
    <source>
        <dbReference type="ARBA" id="ARBA00022448"/>
    </source>
</evidence>
<dbReference type="SUPFAM" id="SSF52540">
    <property type="entry name" value="P-loop containing nucleoside triphosphate hydrolases"/>
    <property type="match status" value="2"/>
</dbReference>
<dbReference type="AlphaFoldDB" id="A0A318TP04"/>
<organism evidence="11 12">
    <name type="scientific">Ureibacillus chungkukjangi</name>
    <dbReference type="NCBI Taxonomy" id="1202712"/>
    <lineage>
        <taxon>Bacteria</taxon>
        <taxon>Bacillati</taxon>
        <taxon>Bacillota</taxon>
        <taxon>Bacilli</taxon>
        <taxon>Bacillales</taxon>
        <taxon>Caryophanaceae</taxon>
        <taxon>Ureibacillus</taxon>
    </lineage>
</organism>
<dbReference type="FunFam" id="3.40.50.300:FF:000127">
    <property type="entry name" value="Ribose import ATP-binding protein RbsA"/>
    <property type="match status" value="1"/>
</dbReference>
<evidence type="ECO:0000256" key="4">
    <source>
        <dbReference type="ARBA" id="ARBA00022597"/>
    </source>
</evidence>
<dbReference type="PROSITE" id="PS00211">
    <property type="entry name" value="ABC_TRANSPORTER_1"/>
    <property type="match status" value="1"/>
</dbReference>
<evidence type="ECO:0000256" key="9">
    <source>
        <dbReference type="ARBA" id="ARBA00023136"/>
    </source>
</evidence>
<reference evidence="11 12" key="1">
    <citation type="submission" date="2018-06" db="EMBL/GenBank/DDBJ databases">
        <title>Genomic Encyclopedia of Archaeal and Bacterial Type Strains, Phase II (KMG-II): from individual species to whole genera.</title>
        <authorList>
            <person name="Goeker M."/>
        </authorList>
    </citation>
    <scope>NUCLEOTIDE SEQUENCE [LARGE SCALE GENOMIC DNA]</scope>
    <source>
        <strain evidence="11 12">KACC 16626</strain>
    </source>
</reference>
<accession>A0A318TP04</accession>
<keyword evidence="4" id="KW-0762">Sugar transport</keyword>
<keyword evidence="6" id="KW-0547">Nucleotide-binding</keyword>
<feature type="domain" description="ABC transporter" evidence="10">
    <location>
        <begin position="5"/>
        <end position="241"/>
    </location>
</feature>
<evidence type="ECO:0000259" key="10">
    <source>
        <dbReference type="PROSITE" id="PS50893"/>
    </source>
</evidence>
<feature type="domain" description="ABC transporter" evidence="10">
    <location>
        <begin position="252"/>
        <end position="494"/>
    </location>
</feature>
<keyword evidence="9" id="KW-0472">Membrane</keyword>
<evidence type="ECO:0000256" key="3">
    <source>
        <dbReference type="ARBA" id="ARBA00022475"/>
    </source>
</evidence>
<dbReference type="InterPro" id="IPR017871">
    <property type="entry name" value="ABC_transporter-like_CS"/>
</dbReference>
<dbReference type="GO" id="GO:0016887">
    <property type="term" value="F:ATP hydrolysis activity"/>
    <property type="evidence" value="ECO:0007669"/>
    <property type="project" value="InterPro"/>
</dbReference>
<keyword evidence="8" id="KW-1278">Translocase</keyword>
<dbReference type="CDD" id="cd03216">
    <property type="entry name" value="ABC_Carb_Monos_I"/>
    <property type="match status" value="1"/>
</dbReference>
<comment type="caution">
    <text evidence="11">The sequence shown here is derived from an EMBL/GenBank/DDBJ whole genome shotgun (WGS) entry which is preliminary data.</text>
</comment>
<dbReference type="Pfam" id="PF00005">
    <property type="entry name" value="ABC_tran"/>
    <property type="match status" value="2"/>
</dbReference>
<dbReference type="GO" id="GO:0005886">
    <property type="term" value="C:plasma membrane"/>
    <property type="evidence" value="ECO:0007669"/>
    <property type="project" value="UniProtKB-SubCell"/>
</dbReference>
<keyword evidence="12" id="KW-1185">Reference proteome</keyword>
<comment type="subcellular location">
    <subcellularLocation>
        <location evidence="1">Cell membrane</location>
        <topology evidence="1">Peripheral membrane protein</topology>
    </subcellularLocation>
</comment>
<keyword evidence="3" id="KW-1003">Cell membrane</keyword>
<dbReference type="PANTHER" id="PTHR43790">
    <property type="entry name" value="CARBOHYDRATE TRANSPORT ATP-BINDING PROTEIN MG119-RELATED"/>
    <property type="match status" value="1"/>
</dbReference>
<dbReference type="PROSITE" id="PS50893">
    <property type="entry name" value="ABC_TRANSPORTER_2"/>
    <property type="match status" value="2"/>
</dbReference>
<keyword evidence="5" id="KW-0677">Repeat</keyword>
<dbReference type="SMART" id="SM00382">
    <property type="entry name" value="AAA"/>
    <property type="match status" value="2"/>
</dbReference>
<dbReference type="GO" id="GO:0005524">
    <property type="term" value="F:ATP binding"/>
    <property type="evidence" value="ECO:0007669"/>
    <property type="project" value="UniProtKB-KW"/>
</dbReference>
<protein>
    <submittedName>
        <fullName evidence="11">Monosaccharide ABC transporter ATP-binding protein (CUT2 family)</fullName>
    </submittedName>
</protein>
<dbReference type="OrthoDB" id="9771863at2"/>
<dbReference type="Proteomes" id="UP000247416">
    <property type="component" value="Unassembled WGS sequence"/>
</dbReference>
<dbReference type="RefSeq" id="WP_107933562.1">
    <property type="nucleotide sequence ID" value="NZ_PYWJ01000006.1"/>
</dbReference>
<name>A0A318TP04_9BACL</name>
<evidence type="ECO:0000256" key="8">
    <source>
        <dbReference type="ARBA" id="ARBA00022967"/>
    </source>
</evidence>
<sequence length="494" mass="54729">MSYVLEMKEITKSFPGVKALQNVNFSVLPGEIHCLIGANGAGKSTLMKILSGVYEMDEGSILLYGKEVKITSPADSKENGIATIYQELSLVEELSLAENIYLGNYLNPKGGFIKWNELNNQAKDLFSLLGLSLSPNLLVKEVSMGLKQMTEIAKALSTNCKIIVMDEPSTALSGEEINKLFDVIRLLKKQGYTIIYISHKLDELYTIGDRVTVLRNGKWVVTEELKNVSQSELIEHIIGRKIEKQTKQYNLEQKEEFLKVSNLTNKNIKNVSFTVGKGETIGLYGLVGSGRTELLRAIYGADKLIDGEIFINGIKKKITSPKNAVNEGMGLVPENRKTEGIIANLSIEANAFLPSLNKYSKSRFLQQTKIGEMMKQSIEKLKIKAPDPKTEIRNLSGGNQQKVIISKWLIHQSKLLLFDEPTQGIDVGSKDEIYKIMRDLASQGTSIVVASSEIDELLAICDRVLVMFEGRVVKEFLSPVSQKSEILNSAVSGS</sequence>
<dbReference type="EMBL" id="QJTJ01000017">
    <property type="protein sequence ID" value="PYF05627.1"/>
    <property type="molecule type" value="Genomic_DNA"/>
</dbReference>